<feature type="region of interest" description="Disordered" evidence="1">
    <location>
        <begin position="469"/>
        <end position="539"/>
    </location>
</feature>
<evidence type="ECO:0000256" key="1">
    <source>
        <dbReference type="SAM" id="MobiDB-lite"/>
    </source>
</evidence>
<feature type="region of interest" description="Disordered" evidence="1">
    <location>
        <begin position="68"/>
        <end position="99"/>
    </location>
</feature>
<dbReference type="OrthoDB" id="56604at2759"/>
<reference evidence="2 3" key="1">
    <citation type="journal article" date="2012" name="Genome Biol.">
        <title>Genome and low-iron response of an oceanic diatom adapted to chronic iron limitation.</title>
        <authorList>
            <person name="Lommer M."/>
            <person name="Specht M."/>
            <person name="Roy A.S."/>
            <person name="Kraemer L."/>
            <person name="Andreson R."/>
            <person name="Gutowska M.A."/>
            <person name="Wolf J."/>
            <person name="Bergner S.V."/>
            <person name="Schilhabel M.B."/>
            <person name="Klostermeier U.C."/>
            <person name="Beiko R.G."/>
            <person name="Rosenstiel P."/>
            <person name="Hippler M."/>
            <person name="Laroche J."/>
        </authorList>
    </citation>
    <scope>NUCLEOTIDE SEQUENCE [LARGE SCALE GENOMIC DNA]</scope>
    <source>
        <strain evidence="2 3">CCMP1005</strain>
    </source>
</reference>
<dbReference type="eggNOG" id="ENOG502T8KK">
    <property type="taxonomic scope" value="Eukaryota"/>
</dbReference>
<name>K0TG52_THAOC</name>
<evidence type="ECO:0000313" key="3">
    <source>
        <dbReference type="Proteomes" id="UP000266841"/>
    </source>
</evidence>
<keyword evidence="3" id="KW-1185">Reference proteome</keyword>
<evidence type="ECO:0000313" key="2">
    <source>
        <dbReference type="EMBL" id="EJK69502.1"/>
    </source>
</evidence>
<organism evidence="2 3">
    <name type="scientific">Thalassiosira oceanica</name>
    <name type="common">Marine diatom</name>
    <dbReference type="NCBI Taxonomy" id="159749"/>
    <lineage>
        <taxon>Eukaryota</taxon>
        <taxon>Sar</taxon>
        <taxon>Stramenopiles</taxon>
        <taxon>Ochrophyta</taxon>
        <taxon>Bacillariophyta</taxon>
        <taxon>Coscinodiscophyceae</taxon>
        <taxon>Thalassiosirophycidae</taxon>
        <taxon>Thalassiosirales</taxon>
        <taxon>Thalassiosiraceae</taxon>
        <taxon>Thalassiosira</taxon>
    </lineage>
</organism>
<feature type="non-terminal residue" evidence="2">
    <location>
        <position position="1"/>
    </location>
</feature>
<gene>
    <name evidence="2" type="ORF">THAOC_09233</name>
</gene>
<comment type="caution">
    <text evidence="2">The sequence shown here is derived from an EMBL/GenBank/DDBJ whole genome shotgun (WGS) entry which is preliminary data.</text>
</comment>
<proteinExistence type="predicted"/>
<feature type="compositionally biased region" description="Basic and acidic residues" evidence="1">
    <location>
        <begin position="475"/>
        <end position="495"/>
    </location>
</feature>
<protein>
    <submittedName>
        <fullName evidence="2">Uncharacterized protein</fullName>
    </submittedName>
</protein>
<dbReference type="Proteomes" id="UP000266841">
    <property type="component" value="Unassembled WGS sequence"/>
</dbReference>
<accession>K0TG52</accession>
<dbReference type="AlphaFoldDB" id="K0TG52"/>
<sequence length="675" mass="72560">DTLGGTVSLSSGGGVFGAQVDLVDCATDSLVARTYTLDGGAYGFDISNDAIRPGRYYATYRAARDTRVEGDTLPLERSPKDGEPSDGFDCEPRGGEGGGYVDEAREVGDLDVGGYCGRSAAYLEVGSTVDLLRLFERLEVKGGGSPVDLVGDKLAALPREGFWDVEFGEERWNLGTRQTASAQVYLTFPPDTTEEQLALGVPDNFDDSPVRLGIEGAVSDLMGSMYDGLFDIDGIVVTGGTASAGSAERRRRRALRGDPELGPGLRKTAGFWYPDYDTTWSIAGCLDDWPLPYANRADRPSYDTMEECCAGSYGGQVSNACFEGRPPEPVITYEVSARGTYRPPPYGQLGSGFEESINKDPDGLKNGLKERAVKGNETEGGLTTGNETEGGLTMGNETEGGLPVVFLKVQSSGARHLTVKKLPAVESAGPAVLDDTGGGGFDVVSRGVDHHPHPGPRGGHRVRRRLLLPVEGPEAEGRRRDEGPVLLRLRGDDSRGGGVEDGNAGRGRVRGDGILSSQTAAASFSGDGALPTPAGQDRSCGDPALRLETAAAHFSVSGDGTPLDPARTEEIEEAFVFGRQPVTVRRCRCVRPGVRKERREEIEEEFVFRRQLVEASRGRFAWTGAREEGRKEAFVFRRQLVKIQAQEKRAGQASKVDELRHGLLRIQSRVHAQDK</sequence>
<dbReference type="EMBL" id="AGNL01009979">
    <property type="protein sequence ID" value="EJK69502.1"/>
    <property type="molecule type" value="Genomic_DNA"/>
</dbReference>